<sequence>MKHALVVGGTGMLADVTLWLNKKGYYVSVMGRRKDRYHKLMEQVHDPKRISSILVDYHNTDELRKRLMESIKEHGPYELVVAWVHSSAPEALPTLLQLQAEKGLKQTFDLYHVKSSTSYIKREKPDLPSSCSYHEVFLGFKLFGHHSRWLTHQEISDGVKDAIHHNRKETIVGQLEPWEKRPH</sequence>
<dbReference type="SUPFAM" id="SSF51735">
    <property type="entry name" value="NAD(P)-binding Rossmann-fold domains"/>
    <property type="match status" value="1"/>
</dbReference>
<gene>
    <name evidence="1" type="ORF">GH754_13120</name>
</gene>
<evidence type="ECO:0000313" key="2">
    <source>
        <dbReference type="Proteomes" id="UP000480185"/>
    </source>
</evidence>
<dbReference type="InterPro" id="IPR036291">
    <property type="entry name" value="NAD(P)-bd_dom_sf"/>
</dbReference>
<reference evidence="1 2" key="1">
    <citation type="submission" date="2019-11" db="EMBL/GenBank/DDBJ databases">
        <authorList>
            <person name="Li J."/>
        </authorList>
    </citation>
    <scope>NUCLEOTIDE SEQUENCE [LARGE SCALE GENOMIC DNA]</scope>
    <source>
        <strain evidence="1 2">J4</strain>
    </source>
</reference>
<evidence type="ECO:0000313" key="1">
    <source>
        <dbReference type="EMBL" id="MRG87236.1"/>
    </source>
</evidence>
<accession>A0A6G1X8K4</accession>
<dbReference type="NCBIfam" id="NF006168">
    <property type="entry name" value="PRK08309.1"/>
    <property type="match status" value="1"/>
</dbReference>
<keyword evidence="2" id="KW-1185">Reference proteome</keyword>
<protein>
    <submittedName>
        <fullName evidence="1">Short-chain dehydrogenase</fullName>
    </submittedName>
</protein>
<dbReference type="OrthoDB" id="7922774at2"/>
<organism evidence="1 2">
    <name type="scientific">Salinibacillus xinjiangensis</name>
    <dbReference type="NCBI Taxonomy" id="1229268"/>
    <lineage>
        <taxon>Bacteria</taxon>
        <taxon>Bacillati</taxon>
        <taxon>Bacillota</taxon>
        <taxon>Bacilli</taxon>
        <taxon>Bacillales</taxon>
        <taxon>Bacillaceae</taxon>
        <taxon>Salinibacillus</taxon>
    </lineage>
</organism>
<dbReference type="EMBL" id="WJNH01000008">
    <property type="protein sequence ID" value="MRG87236.1"/>
    <property type="molecule type" value="Genomic_DNA"/>
</dbReference>
<dbReference type="Gene3D" id="3.40.50.720">
    <property type="entry name" value="NAD(P)-binding Rossmann-like Domain"/>
    <property type="match status" value="1"/>
</dbReference>
<name>A0A6G1X8K4_9BACI</name>
<dbReference type="AlphaFoldDB" id="A0A6G1X8K4"/>
<dbReference type="Proteomes" id="UP000480185">
    <property type="component" value="Unassembled WGS sequence"/>
</dbReference>
<dbReference type="RefSeq" id="WP_153729127.1">
    <property type="nucleotide sequence ID" value="NZ_WJNH01000008.1"/>
</dbReference>
<proteinExistence type="predicted"/>
<comment type="caution">
    <text evidence="1">The sequence shown here is derived from an EMBL/GenBank/DDBJ whole genome shotgun (WGS) entry which is preliminary data.</text>
</comment>